<dbReference type="FunFam" id="1.10.1520.10:FF:000001">
    <property type="entry name" value="Ribonuclease 3"/>
    <property type="match status" value="1"/>
</dbReference>
<keyword evidence="6 9" id="KW-0255">Endonuclease</keyword>
<evidence type="ECO:0000256" key="1">
    <source>
        <dbReference type="ARBA" id="ARBA00000109"/>
    </source>
</evidence>
<dbReference type="Pfam" id="PF00035">
    <property type="entry name" value="dsrm"/>
    <property type="match status" value="1"/>
</dbReference>
<dbReference type="RefSeq" id="WP_068713160.1">
    <property type="nucleotide sequence ID" value="NZ_LSZP01000060.1"/>
</dbReference>
<dbReference type="Proteomes" id="UP000071392">
    <property type="component" value="Unassembled WGS sequence"/>
</dbReference>
<dbReference type="GO" id="GO:0005737">
    <property type="term" value="C:cytoplasm"/>
    <property type="evidence" value="ECO:0007669"/>
    <property type="project" value="UniProtKB-SubCell"/>
</dbReference>
<dbReference type="PROSITE" id="PS00517">
    <property type="entry name" value="RNASE_3_1"/>
    <property type="match status" value="1"/>
</dbReference>
<dbReference type="EC" id="3.1.26.3" evidence="9"/>
<dbReference type="InterPro" id="IPR011907">
    <property type="entry name" value="RNase_III"/>
</dbReference>
<dbReference type="Gene3D" id="1.10.1520.10">
    <property type="entry name" value="Ribonuclease III domain"/>
    <property type="match status" value="1"/>
</dbReference>
<evidence type="ECO:0000259" key="12">
    <source>
        <dbReference type="PROSITE" id="PS50142"/>
    </source>
</evidence>
<dbReference type="Pfam" id="PF00636">
    <property type="entry name" value="Ribonuclease_3"/>
    <property type="match status" value="1"/>
</dbReference>
<dbReference type="InterPro" id="IPR000999">
    <property type="entry name" value="RNase_III_dom"/>
</dbReference>
<feature type="binding site" evidence="9">
    <location>
        <position position="172"/>
    </location>
    <ligand>
        <name>Mg(2+)</name>
        <dbReference type="ChEBI" id="CHEBI:18420"/>
    </ligand>
</feature>
<dbReference type="InterPro" id="IPR014720">
    <property type="entry name" value="dsRBD_dom"/>
</dbReference>
<dbReference type="Gene3D" id="3.30.160.20">
    <property type="match status" value="1"/>
</dbReference>
<dbReference type="GO" id="GO:0006397">
    <property type="term" value="P:mRNA processing"/>
    <property type="evidence" value="ECO:0007669"/>
    <property type="project" value="UniProtKB-UniRule"/>
</dbReference>
<dbReference type="InterPro" id="IPR036389">
    <property type="entry name" value="RNase_III_sf"/>
</dbReference>
<keyword evidence="4 9" id="KW-0507">mRNA processing</keyword>
<feature type="region of interest" description="Disordered" evidence="10">
    <location>
        <begin position="138"/>
        <end position="158"/>
    </location>
</feature>
<feature type="compositionally biased region" description="Low complexity" evidence="10">
    <location>
        <begin position="140"/>
        <end position="152"/>
    </location>
</feature>
<gene>
    <name evidence="9" type="primary">rnc</name>
    <name evidence="13" type="ORF">AXK12_07875</name>
</gene>
<dbReference type="PROSITE" id="PS50142">
    <property type="entry name" value="RNASE_3_2"/>
    <property type="match status" value="1"/>
</dbReference>
<keyword evidence="9" id="KW-0963">Cytoplasm</keyword>
<dbReference type="OrthoDB" id="9805026at2"/>
<keyword evidence="9" id="KW-0479">Metal-binding</keyword>
<feature type="binding site" evidence="9">
    <location>
        <position position="169"/>
    </location>
    <ligand>
        <name>Mg(2+)</name>
        <dbReference type="ChEBI" id="CHEBI:18420"/>
    </ligand>
</feature>
<dbReference type="SUPFAM" id="SSF54768">
    <property type="entry name" value="dsRNA-binding domain-like"/>
    <property type="match status" value="1"/>
</dbReference>
<dbReference type="SMART" id="SM00535">
    <property type="entry name" value="RIBOc"/>
    <property type="match status" value="1"/>
</dbReference>
<comment type="subunit">
    <text evidence="9">Homodimer.</text>
</comment>
<comment type="caution">
    <text evidence="13">The sequence shown here is derived from an EMBL/GenBank/DDBJ whole genome shotgun (WGS) entry which is preliminary data.</text>
</comment>
<comment type="function">
    <text evidence="9">Digests double-stranded RNA. Involved in the processing of primary rRNA transcript to yield the immediate precursors to the large and small rRNAs (23S and 16S). Processes some mRNAs, and tRNAs when they are encoded in the rRNA operon. Processes pre-crRNA and tracrRNA of type II CRISPR loci if present in the organism.</text>
</comment>
<dbReference type="GO" id="GO:0008033">
    <property type="term" value="P:tRNA processing"/>
    <property type="evidence" value="ECO:0007669"/>
    <property type="project" value="UniProtKB-KW"/>
</dbReference>
<evidence type="ECO:0000313" key="14">
    <source>
        <dbReference type="Proteomes" id="UP000071392"/>
    </source>
</evidence>
<evidence type="ECO:0000313" key="13">
    <source>
        <dbReference type="EMBL" id="KXU34183.1"/>
    </source>
</evidence>
<keyword evidence="8 9" id="KW-0694">RNA-binding</keyword>
<evidence type="ECO:0000256" key="4">
    <source>
        <dbReference type="ARBA" id="ARBA00022664"/>
    </source>
</evidence>
<evidence type="ECO:0000256" key="10">
    <source>
        <dbReference type="SAM" id="MobiDB-lite"/>
    </source>
</evidence>
<dbReference type="CDD" id="cd00593">
    <property type="entry name" value="RIBOc"/>
    <property type="match status" value="1"/>
</dbReference>
<dbReference type="STRING" id="1548208.AXK12_07875"/>
<dbReference type="NCBIfam" id="TIGR02191">
    <property type="entry name" value="RNaseIII"/>
    <property type="match status" value="1"/>
</dbReference>
<dbReference type="GO" id="GO:0003725">
    <property type="term" value="F:double-stranded RNA binding"/>
    <property type="evidence" value="ECO:0007669"/>
    <property type="project" value="TreeGrafter"/>
</dbReference>
<evidence type="ECO:0000256" key="7">
    <source>
        <dbReference type="ARBA" id="ARBA00022801"/>
    </source>
</evidence>
<dbReference type="GO" id="GO:0006364">
    <property type="term" value="P:rRNA processing"/>
    <property type="evidence" value="ECO:0007669"/>
    <property type="project" value="UniProtKB-UniRule"/>
</dbReference>
<proteinExistence type="inferred from homology"/>
<evidence type="ECO:0000256" key="2">
    <source>
        <dbReference type="ARBA" id="ARBA00010183"/>
    </source>
</evidence>
<comment type="cofactor">
    <cofactor evidence="9">
        <name>Mg(2+)</name>
        <dbReference type="ChEBI" id="CHEBI:18420"/>
    </cofactor>
</comment>
<keyword evidence="9" id="KW-0460">Magnesium</keyword>
<keyword evidence="9" id="KW-0819">tRNA processing</keyword>
<dbReference type="GO" id="GO:0004525">
    <property type="term" value="F:ribonuclease III activity"/>
    <property type="evidence" value="ECO:0007669"/>
    <property type="project" value="UniProtKB-UniRule"/>
</dbReference>
<feature type="region of interest" description="Disordered" evidence="10">
    <location>
        <begin position="48"/>
        <end position="72"/>
    </location>
</feature>
<dbReference type="CDD" id="cd10845">
    <property type="entry name" value="DSRM_RNAse_III_family"/>
    <property type="match status" value="1"/>
</dbReference>
<keyword evidence="5 9" id="KW-0540">Nuclease</keyword>
<dbReference type="GO" id="GO:0010468">
    <property type="term" value="P:regulation of gene expression"/>
    <property type="evidence" value="ECO:0007669"/>
    <property type="project" value="TreeGrafter"/>
</dbReference>
<feature type="domain" description="RNase III" evidence="12">
    <location>
        <begin position="21"/>
        <end position="183"/>
    </location>
</feature>
<evidence type="ECO:0000256" key="5">
    <source>
        <dbReference type="ARBA" id="ARBA00022722"/>
    </source>
</evidence>
<dbReference type="HAMAP" id="MF_00104">
    <property type="entry name" value="RNase_III"/>
    <property type="match status" value="1"/>
</dbReference>
<dbReference type="GO" id="GO:0019843">
    <property type="term" value="F:rRNA binding"/>
    <property type="evidence" value="ECO:0007669"/>
    <property type="project" value="UniProtKB-KW"/>
</dbReference>
<feature type="active site" evidence="9">
    <location>
        <position position="83"/>
    </location>
</feature>
<dbReference type="PANTHER" id="PTHR11207">
    <property type="entry name" value="RIBONUCLEASE III"/>
    <property type="match status" value="1"/>
</dbReference>
<keyword evidence="7 9" id="KW-0378">Hydrolase</keyword>
<protein>
    <recommendedName>
        <fullName evidence="9">Ribonuclease 3</fullName>
        <ecNumber evidence="9">3.1.26.3</ecNumber>
    </recommendedName>
    <alternativeName>
        <fullName evidence="9">Ribonuclease III</fullName>
        <shortName evidence="9">RNase III</shortName>
    </alternativeName>
</protein>
<feature type="compositionally biased region" description="Basic and acidic residues" evidence="10">
    <location>
        <begin position="51"/>
        <end position="72"/>
    </location>
</feature>
<feature type="binding site" evidence="9">
    <location>
        <position position="79"/>
    </location>
    <ligand>
        <name>Mg(2+)</name>
        <dbReference type="ChEBI" id="CHEBI:18420"/>
    </ligand>
</feature>
<keyword evidence="3 9" id="KW-0698">rRNA processing</keyword>
<dbReference type="SUPFAM" id="SSF69065">
    <property type="entry name" value="RNase III domain-like"/>
    <property type="match status" value="1"/>
</dbReference>
<dbReference type="AlphaFoldDB" id="A0A139SI27"/>
<evidence type="ECO:0000256" key="8">
    <source>
        <dbReference type="ARBA" id="ARBA00022884"/>
    </source>
</evidence>
<evidence type="ECO:0000256" key="6">
    <source>
        <dbReference type="ARBA" id="ARBA00022759"/>
    </source>
</evidence>
<dbReference type="SMART" id="SM00358">
    <property type="entry name" value="DSRM"/>
    <property type="match status" value="1"/>
</dbReference>
<comment type="catalytic activity">
    <reaction evidence="1 9">
        <text>Endonucleolytic cleavage to 5'-phosphomonoester.</text>
        <dbReference type="EC" id="3.1.26.3"/>
    </reaction>
</comment>
<dbReference type="EMBL" id="LSZP01000060">
    <property type="protein sequence ID" value="KXU34183.1"/>
    <property type="molecule type" value="Genomic_DNA"/>
</dbReference>
<dbReference type="PROSITE" id="PS50137">
    <property type="entry name" value="DS_RBD"/>
    <property type="match status" value="1"/>
</dbReference>
<evidence type="ECO:0000256" key="9">
    <source>
        <dbReference type="HAMAP-Rule" id="MF_00104"/>
    </source>
</evidence>
<organism evidence="13 14">
    <name type="scientific">Cephaloticoccus capnophilus</name>
    <dbReference type="NCBI Taxonomy" id="1548208"/>
    <lineage>
        <taxon>Bacteria</taxon>
        <taxon>Pseudomonadati</taxon>
        <taxon>Verrucomicrobiota</taxon>
        <taxon>Opitutia</taxon>
        <taxon>Opitutales</taxon>
        <taxon>Opitutaceae</taxon>
        <taxon>Cephaloticoccus</taxon>
    </lineage>
</organism>
<dbReference type="PANTHER" id="PTHR11207:SF0">
    <property type="entry name" value="RIBONUCLEASE 3"/>
    <property type="match status" value="1"/>
</dbReference>
<name>A0A139SI27_9BACT</name>
<feature type="region of interest" description="Disordered" evidence="10">
    <location>
        <begin position="257"/>
        <end position="282"/>
    </location>
</feature>
<reference evidence="13 14" key="1">
    <citation type="submission" date="2016-02" db="EMBL/GenBank/DDBJ databases">
        <authorList>
            <person name="Wen L."/>
            <person name="He K."/>
            <person name="Yang H."/>
        </authorList>
    </citation>
    <scope>NUCLEOTIDE SEQUENCE [LARGE SCALE GENOMIC DNA]</scope>
    <source>
        <strain evidence="13 14">CV41</strain>
    </source>
</reference>
<feature type="active site" evidence="9">
    <location>
        <position position="172"/>
    </location>
</feature>
<feature type="compositionally biased region" description="Basic and acidic residues" evidence="10">
    <location>
        <begin position="264"/>
        <end position="282"/>
    </location>
</feature>
<keyword evidence="9" id="KW-0699">rRNA-binding</keyword>
<sequence>MNAPHQNLTSGQGPLANEEGLRPLQKKIGYAFRNLRLLEQALTHPSALNELPRRRAGNDRSPQKTVCERDRDQSNQRLEFLGDSVLQLILSEALYSLYPDDREGALSTKRFALVKGSTLSALAREIALYEHIRVGQSERTNTGTANTGNPTGSDNTSATASLRDSILEDAFEALVAAIYLDSDLPTAREIVLRLYGDIAQKLAAAAPDTNPKGRLQERVQPRYGNDALHYEVIATHGEAHAREFEVALRLRDQRIATGRGSSKQRAEEAAAREALAHWTDTE</sequence>
<accession>A0A139SI27</accession>
<evidence type="ECO:0000259" key="11">
    <source>
        <dbReference type="PROSITE" id="PS50137"/>
    </source>
</evidence>
<comment type="subcellular location">
    <subcellularLocation>
        <location evidence="9">Cytoplasm</location>
    </subcellularLocation>
</comment>
<comment type="similarity">
    <text evidence="2">Belongs to the ribonuclease III family.</text>
</comment>
<evidence type="ECO:0000256" key="3">
    <source>
        <dbReference type="ARBA" id="ARBA00022552"/>
    </source>
</evidence>
<dbReference type="GO" id="GO:0046872">
    <property type="term" value="F:metal ion binding"/>
    <property type="evidence" value="ECO:0007669"/>
    <property type="project" value="UniProtKB-KW"/>
</dbReference>
<keyword evidence="14" id="KW-1185">Reference proteome</keyword>
<feature type="domain" description="DRBM" evidence="11">
    <location>
        <begin position="210"/>
        <end position="280"/>
    </location>
</feature>